<reference evidence="3" key="2">
    <citation type="submission" date="2020-09" db="EMBL/GenBank/DDBJ databases">
        <authorList>
            <person name="Sun Q."/>
            <person name="Ohkuma M."/>
        </authorList>
    </citation>
    <scope>NUCLEOTIDE SEQUENCE</scope>
    <source>
        <strain evidence="3">JCM 4122</strain>
    </source>
</reference>
<gene>
    <name evidence="3" type="ORF">GCM10017667_47080</name>
</gene>
<evidence type="ECO:0000313" key="4">
    <source>
        <dbReference type="Proteomes" id="UP000632849"/>
    </source>
</evidence>
<accession>A0A919EQS8</accession>
<dbReference type="Pfam" id="PF09995">
    <property type="entry name" value="MPAB_Lcp_cat"/>
    <property type="match status" value="1"/>
</dbReference>
<dbReference type="PANTHER" id="PTHR36151">
    <property type="entry name" value="BLR2777 PROTEIN"/>
    <property type="match status" value="1"/>
</dbReference>
<dbReference type="EMBL" id="BNBE01000002">
    <property type="protein sequence ID" value="GHG09341.1"/>
    <property type="molecule type" value="Genomic_DNA"/>
</dbReference>
<evidence type="ECO:0000256" key="1">
    <source>
        <dbReference type="SAM" id="MobiDB-lite"/>
    </source>
</evidence>
<protein>
    <recommendedName>
        <fullName evidence="2">ER-bound oxygenase mpaB/mpaB'/Rubber oxygenase catalytic domain-containing protein</fullName>
    </recommendedName>
</protein>
<name>A0A919EQS8_STRFL</name>
<comment type="caution">
    <text evidence="3">The sequence shown here is derived from an EMBL/GenBank/DDBJ whole genome shotgun (WGS) entry which is preliminary data.</text>
</comment>
<sequence>MLWIQCPGSGSRTWYPRSWMLDPIQGIPYPPSMRSLNPMRQDADLGLFGPRSVTWQLHGDPVMWIAGVRALYLQALHPVAVRGVMINSTFREDPWGRLMRTASFVGTLSYGTREAAEEAGARVRRVHRLLGVDDPELLRWVHCAEIDSYVSVARRSGLPLTGRTADRYVDEQRASARLVGLDPETVPATEAGLAAYFASVRGELAAGDDALAVLDFLRRPPVPPALVLGRALVWRRISSLAYDTLPEWAHELYGRPVPPAEAVTRRLTATAGLLRRVPAGLRWRLPPRHILRAMDRLGPDTRPDPYTLSDPAAILDGPKSVHGIDGGDGTRWGTSD</sequence>
<evidence type="ECO:0000313" key="3">
    <source>
        <dbReference type="EMBL" id="GHG09341.1"/>
    </source>
</evidence>
<evidence type="ECO:0000259" key="2">
    <source>
        <dbReference type="Pfam" id="PF09995"/>
    </source>
</evidence>
<keyword evidence="4" id="KW-1185">Reference proteome</keyword>
<reference evidence="3" key="1">
    <citation type="journal article" date="2014" name="Int. J. Syst. Evol. Microbiol.">
        <title>Complete genome sequence of Corynebacterium casei LMG S-19264T (=DSM 44701T), isolated from a smear-ripened cheese.</title>
        <authorList>
            <consortium name="US DOE Joint Genome Institute (JGI-PGF)"/>
            <person name="Walter F."/>
            <person name="Albersmeier A."/>
            <person name="Kalinowski J."/>
            <person name="Ruckert C."/>
        </authorList>
    </citation>
    <scope>NUCLEOTIDE SEQUENCE</scope>
    <source>
        <strain evidence="3">JCM 4122</strain>
    </source>
</reference>
<organism evidence="3 4">
    <name type="scientific">Streptomyces filamentosus</name>
    <name type="common">Streptomyces roseosporus</name>
    <dbReference type="NCBI Taxonomy" id="67294"/>
    <lineage>
        <taxon>Bacteria</taxon>
        <taxon>Bacillati</taxon>
        <taxon>Actinomycetota</taxon>
        <taxon>Actinomycetes</taxon>
        <taxon>Kitasatosporales</taxon>
        <taxon>Streptomycetaceae</taxon>
        <taxon>Streptomyces</taxon>
    </lineage>
</organism>
<dbReference type="InterPro" id="IPR018713">
    <property type="entry name" value="MPAB/Lcp_cat_dom"/>
</dbReference>
<dbReference type="PANTHER" id="PTHR36151:SF3">
    <property type="entry name" value="ER-BOUND OXYGENASE MPAB_MPAB'_RUBBER OXYGENASE CATALYTIC DOMAIN-CONTAINING PROTEIN"/>
    <property type="match status" value="1"/>
</dbReference>
<dbReference type="GO" id="GO:0016491">
    <property type="term" value="F:oxidoreductase activity"/>
    <property type="evidence" value="ECO:0007669"/>
    <property type="project" value="InterPro"/>
</dbReference>
<feature type="domain" description="ER-bound oxygenase mpaB/mpaB'/Rubber oxygenase catalytic" evidence="2">
    <location>
        <begin position="55"/>
        <end position="275"/>
    </location>
</feature>
<dbReference type="AlphaFoldDB" id="A0A919EQS8"/>
<dbReference type="Proteomes" id="UP000632849">
    <property type="component" value="Unassembled WGS sequence"/>
</dbReference>
<proteinExistence type="predicted"/>
<feature type="region of interest" description="Disordered" evidence="1">
    <location>
        <begin position="317"/>
        <end position="336"/>
    </location>
</feature>